<proteinExistence type="predicted"/>
<dbReference type="EMBL" id="VSRR010016217">
    <property type="protein sequence ID" value="MPC59063.1"/>
    <property type="molecule type" value="Genomic_DNA"/>
</dbReference>
<gene>
    <name evidence="1" type="ORF">E2C01_053077</name>
</gene>
<accession>A0A5B7GND3</accession>
<evidence type="ECO:0000313" key="1">
    <source>
        <dbReference type="EMBL" id="MPC59063.1"/>
    </source>
</evidence>
<reference evidence="1 2" key="1">
    <citation type="submission" date="2019-05" db="EMBL/GenBank/DDBJ databases">
        <title>Another draft genome of Portunus trituberculatus and its Hox gene families provides insights of decapod evolution.</title>
        <authorList>
            <person name="Jeong J.-H."/>
            <person name="Song I."/>
            <person name="Kim S."/>
            <person name="Choi T."/>
            <person name="Kim D."/>
            <person name="Ryu S."/>
            <person name="Kim W."/>
        </authorList>
    </citation>
    <scope>NUCLEOTIDE SEQUENCE [LARGE SCALE GENOMIC DNA]</scope>
    <source>
        <tissue evidence="1">Muscle</tissue>
    </source>
</reference>
<keyword evidence="2" id="KW-1185">Reference proteome</keyword>
<comment type="caution">
    <text evidence="1">The sequence shown here is derived from an EMBL/GenBank/DDBJ whole genome shotgun (WGS) entry which is preliminary data.</text>
</comment>
<dbReference type="Proteomes" id="UP000324222">
    <property type="component" value="Unassembled WGS sequence"/>
</dbReference>
<evidence type="ECO:0000313" key="2">
    <source>
        <dbReference type="Proteomes" id="UP000324222"/>
    </source>
</evidence>
<name>A0A5B7GND3_PORTR</name>
<protein>
    <submittedName>
        <fullName evidence="1">Uncharacterized protein</fullName>
    </submittedName>
</protein>
<sequence>MVDAGTISTLGPAALAVPARPGLSIAPLVPGSSSSAPLNIGIGSSMSGEAGWGLAGAGPEAEVWMGADWGQTLVKKLLTFV</sequence>
<dbReference type="AlphaFoldDB" id="A0A5B7GND3"/>
<organism evidence="1 2">
    <name type="scientific">Portunus trituberculatus</name>
    <name type="common">Swimming crab</name>
    <name type="synonym">Neptunus trituberculatus</name>
    <dbReference type="NCBI Taxonomy" id="210409"/>
    <lineage>
        <taxon>Eukaryota</taxon>
        <taxon>Metazoa</taxon>
        <taxon>Ecdysozoa</taxon>
        <taxon>Arthropoda</taxon>
        <taxon>Crustacea</taxon>
        <taxon>Multicrustacea</taxon>
        <taxon>Malacostraca</taxon>
        <taxon>Eumalacostraca</taxon>
        <taxon>Eucarida</taxon>
        <taxon>Decapoda</taxon>
        <taxon>Pleocyemata</taxon>
        <taxon>Brachyura</taxon>
        <taxon>Eubrachyura</taxon>
        <taxon>Portunoidea</taxon>
        <taxon>Portunidae</taxon>
        <taxon>Portuninae</taxon>
        <taxon>Portunus</taxon>
    </lineage>
</organism>